<proteinExistence type="inferred from homology"/>
<dbReference type="InterPro" id="IPR001173">
    <property type="entry name" value="Glyco_trans_2-like"/>
</dbReference>
<protein>
    <submittedName>
        <fullName evidence="3">CDP-glycerol glycerophosphotransferase family protein</fullName>
    </submittedName>
</protein>
<evidence type="ECO:0000313" key="3">
    <source>
        <dbReference type="EMBL" id="MFD2791426.1"/>
    </source>
</evidence>
<feature type="domain" description="Glycosyltransferase 2-like" evidence="2">
    <location>
        <begin position="359"/>
        <end position="454"/>
    </location>
</feature>
<accession>A0ABW5VN81</accession>
<gene>
    <name evidence="3" type="ORF">ACFS1K_16760</name>
</gene>
<sequence length="606" mass="71668">MKLILFCQNAYAFGILAPIRDVLRELNHTYLWYISDKLLDDFPFKDENYTVSIMDLQCFRSDVIFVPGNEVPYYLRGLKVQIFHGLAGEKKGHFRIRHYFDLYLTQGPYFTKKFNQLKEIHRNFDVIETGWPKLDVYNTEKTKYNFEKNAILEQYGTDKIILYAPTFSPSLTSAPFLIKEIKKLAEETGYVLFIKFHDLMDSKWIQEYTKLANDIPNIVFKTDKNIIKFLIQADILISDTSSVIYEFILLDKPVISYKNIADKVLWDNSITYTKLTEKVLENLQQDPFAPERGYINMQFHPYQDGASAQRMVDTVQNYIQTKGIPEKRRLSLIRKLKINMKFGRPFKNIFEGKKINKISAVLITYNEDIHIDAVLENLKFTDEIIIVDSNSTDGTIEKIKKHPNVKLIIRPFVNYTDQKTFALEQASNDWVLFLDADERLTDVLRNEILHTVNSDQPTADAYYFYRTFMFKDQVLRFSGWQRDKNYRLFKKSKVHFTQDRIVHETLVVDGKSDVLKNKLIHYSYKDYEDYKGKMIKYGQMKAIEELEKNYDPNIYHFVFRPLYKFINHYIFKLGILDGKKGITICYLNALGVYARYKELRQLRNNK</sequence>
<evidence type="ECO:0000259" key="2">
    <source>
        <dbReference type="Pfam" id="PF00535"/>
    </source>
</evidence>
<evidence type="ECO:0000256" key="1">
    <source>
        <dbReference type="ARBA" id="ARBA00038494"/>
    </source>
</evidence>
<keyword evidence="4" id="KW-1185">Reference proteome</keyword>
<dbReference type="PANTHER" id="PTHR43630:SF2">
    <property type="entry name" value="GLYCOSYLTRANSFERASE"/>
    <property type="match status" value="1"/>
</dbReference>
<dbReference type="CDD" id="cd02511">
    <property type="entry name" value="Beta4Glucosyltransferase"/>
    <property type="match status" value="1"/>
</dbReference>
<reference evidence="4" key="1">
    <citation type="journal article" date="2019" name="Int. J. Syst. Evol. Microbiol.">
        <title>The Global Catalogue of Microorganisms (GCM) 10K type strain sequencing project: providing services to taxonomists for standard genome sequencing and annotation.</title>
        <authorList>
            <consortium name="The Broad Institute Genomics Platform"/>
            <consortium name="The Broad Institute Genome Sequencing Center for Infectious Disease"/>
            <person name="Wu L."/>
            <person name="Ma J."/>
        </authorList>
    </citation>
    <scope>NUCLEOTIDE SEQUENCE [LARGE SCALE GENOMIC DNA]</scope>
    <source>
        <strain evidence="4">KCTC 52924</strain>
    </source>
</reference>
<dbReference type="InterPro" id="IPR007554">
    <property type="entry name" value="Glycerophosphate_synth"/>
</dbReference>
<dbReference type="SUPFAM" id="SSF53756">
    <property type="entry name" value="UDP-Glycosyltransferase/glycogen phosphorylase"/>
    <property type="match status" value="1"/>
</dbReference>
<dbReference type="Proteomes" id="UP001597532">
    <property type="component" value="Unassembled WGS sequence"/>
</dbReference>
<dbReference type="Pfam" id="PF00535">
    <property type="entry name" value="Glycos_transf_2"/>
    <property type="match status" value="1"/>
</dbReference>
<organism evidence="3 4">
    <name type="scientific">Arenibacter antarcticus</name>
    <dbReference type="NCBI Taxonomy" id="2040469"/>
    <lineage>
        <taxon>Bacteria</taxon>
        <taxon>Pseudomonadati</taxon>
        <taxon>Bacteroidota</taxon>
        <taxon>Flavobacteriia</taxon>
        <taxon>Flavobacteriales</taxon>
        <taxon>Flavobacteriaceae</taxon>
        <taxon>Arenibacter</taxon>
    </lineage>
</organism>
<dbReference type="InterPro" id="IPR043148">
    <property type="entry name" value="TagF_C"/>
</dbReference>
<comment type="similarity">
    <text evidence="1">Belongs to the glycosyltransferase 2 family. WaaE/KdtX subfamily.</text>
</comment>
<dbReference type="Gene3D" id="3.40.50.12580">
    <property type="match status" value="1"/>
</dbReference>
<dbReference type="InterPro" id="IPR029044">
    <property type="entry name" value="Nucleotide-diphossugar_trans"/>
</dbReference>
<name>A0ABW5VN81_9FLAO</name>
<dbReference type="Pfam" id="PF04464">
    <property type="entry name" value="Glyphos_transf"/>
    <property type="match status" value="1"/>
</dbReference>
<evidence type="ECO:0000313" key="4">
    <source>
        <dbReference type="Proteomes" id="UP001597532"/>
    </source>
</evidence>
<comment type="caution">
    <text evidence="3">The sequence shown here is derived from an EMBL/GenBank/DDBJ whole genome shotgun (WGS) entry which is preliminary data.</text>
</comment>
<dbReference type="PANTHER" id="PTHR43630">
    <property type="entry name" value="POLY-BETA-1,6-N-ACETYL-D-GLUCOSAMINE SYNTHASE"/>
    <property type="match status" value="1"/>
</dbReference>
<dbReference type="EMBL" id="JBHUOK010000033">
    <property type="protein sequence ID" value="MFD2791426.1"/>
    <property type="molecule type" value="Genomic_DNA"/>
</dbReference>
<dbReference type="SUPFAM" id="SSF53448">
    <property type="entry name" value="Nucleotide-diphospho-sugar transferases"/>
    <property type="match status" value="1"/>
</dbReference>
<dbReference type="RefSeq" id="WP_353057507.1">
    <property type="nucleotide sequence ID" value="NZ_CP166679.1"/>
</dbReference>
<dbReference type="Gene3D" id="3.90.550.10">
    <property type="entry name" value="Spore Coat Polysaccharide Biosynthesis Protein SpsA, Chain A"/>
    <property type="match status" value="1"/>
</dbReference>